<proteinExistence type="predicted"/>
<dbReference type="OrthoDB" id="3800738at2759"/>
<sequence>MSSAQARVIATAELLEAILAQLPPRYLLLAQRISHRFQHAIATSPRLQQLLFFRTAPTKDPKQWSLNPILRGVFVPWFVMPGNRWAMPTYESLEILNHFNDAAKADAILTREASWRQMPLVRPSPKALTVVKILYSRGYTSADVANLSFEHSPSGGVTMGAIYDITESFLRESFFSSFSLSILDSESGPQITLYLHCSVQCCRQSETTRKRDLRSRDAEVLVWDLDFVRGRDEDGGGRYFDGNPPTDLSVERGGVNFEEFQAWQRERAPISSMVSDVR</sequence>
<gene>
    <name evidence="1" type="ORF">K458DRAFT_417604</name>
</gene>
<evidence type="ECO:0000313" key="2">
    <source>
        <dbReference type="Proteomes" id="UP000799291"/>
    </source>
</evidence>
<name>A0A6G1J2I9_9PLEO</name>
<evidence type="ECO:0000313" key="1">
    <source>
        <dbReference type="EMBL" id="KAF2684736.1"/>
    </source>
</evidence>
<evidence type="ECO:0008006" key="3">
    <source>
        <dbReference type="Google" id="ProtNLM"/>
    </source>
</evidence>
<keyword evidence="2" id="KW-1185">Reference proteome</keyword>
<dbReference type="InterPro" id="IPR036047">
    <property type="entry name" value="F-box-like_dom_sf"/>
</dbReference>
<protein>
    <recommendedName>
        <fullName evidence="3">F-box domain-containing protein</fullName>
    </recommendedName>
</protein>
<dbReference type="EMBL" id="MU005580">
    <property type="protein sequence ID" value="KAF2684736.1"/>
    <property type="molecule type" value="Genomic_DNA"/>
</dbReference>
<accession>A0A6G1J2I9</accession>
<reference evidence="1" key="1">
    <citation type="journal article" date="2020" name="Stud. Mycol.">
        <title>101 Dothideomycetes genomes: a test case for predicting lifestyles and emergence of pathogens.</title>
        <authorList>
            <person name="Haridas S."/>
            <person name="Albert R."/>
            <person name="Binder M."/>
            <person name="Bloem J."/>
            <person name="Labutti K."/>
            <person name="Salamov A."/>
            <person name="Andreopoulos B."/>
            <person name="Baker S."/>
            <person name="Barry K."/>
            <person name="Bills G."/>
            <person name="Bluhm B."/>
            <person name="Cannon C."/>
            <person name="Castanera R."/>
            <person name="Culley D."/>
            <person name="Daum C."/>
            <person name="Ezra D."/>
            <person name="Gonzalez J."/>
            <person name="Henrissat B."/>
            <person name="Kuo A."/>
            <person name="Liang C."/>
            <person name="Lipzen A."/>
            <person name="Lutzoni F."/>
            <person name="Magnuson J."/>
            <person name="Mondo S."/>
            <person name="Nolan M."/>
            <person name="Ohm R."/>
            <person name="Pangilinan J."/>
            <person name="Park H.-J."/>
            <person name="Ramirez L."/>
            <person name="Alfaro M."/>
            <person name="Sun H."/>
            <person name="Tritt A."/>
            <person name="Yoshinaga Y."/>
            <person name="Zwiers L.-H."/>
            <person name="Turgeon B."/>
            <person name="Goodwin S."/>
            <person name="Spatafora J."/>
            <person name="Crous P."/>
            <person name="Grigoriev I."/>
        </authorList>
    </citation>
    <scope>NUCLEOTIDE SEQUENCE</scope>
    <source>
        <strain evidence="1">CBS 122367</strain>
    </source>
</reference>
<dbReference type="SUPFAM" id="SSF81383">
    <property type="entry name" value="F-box domain"/>
    <property type="match status" value="1"/>
</dbReference>
<dbReference type="AlphaFoldDB" id="A0A6G1J2I9"/>
<organism evidence="1 2">
    <name type="scientific">Lentithecium fluviatile CBS 122367</name>
    <dbReference type="NCBI Taxonomy" id="1168545"/>
    <lineage>
        <taxon>Eukaryota</taxon>
        <taxon>Fungi</taxon>
        <taxon>Dikarya</taxon>
        <taxon>Ascomycota</taxon>
        <taxon>Pezizomycotina</taxon>
        <taxon>Dothideomycetes</taxon>
        <taxon>Pleosporomycetidae</taxon>
        <taxon>Pleosporales</taxon>
        <taxon>Massarineae</taxon>
        <taxon>Lentitheciaceae</taxon>
        <taxon>Lentithecium</taxon>
    </lineage>
</organism>
<dbReference type="Proteomes" id="UP000799291">
    <property type="component" value="Unassembled WGS sequence"/>
</dbReference>